<dbReference type="AlphaFoldDB" id="A0A7V8FX57"/>
<sequence>MALAVGLLVVLVAGTLLQNARGAYQDIDDASRVQETGRLALEHLQDVIRQADHFPWESMARPPRLSPGVRGLDDSRQVAALDPASGSFGAMSGDGVNKSDILMLGFFGAPRGSPTHIGNCSGAAAPLAPLEESARSWVIYYIAAGTGNEPELRCRYLGKNGAWTSDAVARGVEAMQLRYAVASGPDGRPGRWLDASALNEAGWRRVVMVRVALLVRGTQRRPGPTGAAPRDYDLFLPSGRADPAWRVTEKQGEERLRSVFQTTVLLRNAAFAGELP</sequence>
<proteinExistence type="predicted"/>
<reference evidence="2" key="1">
    <citation type="journal article" date="2020" name="MBio">
        <title>Horizontal gene transfer to a defensive symbiont with a reduced genome amongst a multipartite beetle microbiome.</title>
        <authorList>
            <person name="Waterworth S.C."/>
            <person name="Florez L.V."/>
            <person name="Rees E.R."/>
            <person name="Hertweck C."/>
            <person name="Kaltenpoth M."/>
            <person name="Kwan J.C."/>
        </authorList>
    </citation>
    <scope>NUCLEOTIDE SEQUENCE [LARGE SCALE GENOMIC DNA]</scope>
</reference>
<comment type="caution">
    <text evidence="1">The sequence shown here is derived from an EMBL/GenBank/DDBJ whole genome shotgun (WGS) entry which is preliminary data.</text>
</comment>
<dbReference type="InterPro" id="IPR032092">
    <property type="entry name" value="PilW"/>
</dbReference>
<protein>
    <recommendedName>
        <fullName evidence="3">Pilus assembly protein PilW</fullName>
    </recommendedName>
</protein>
<evidence type="ECO:0000313" key="1">
    <source>
        <dbReference type="EMBL" id="KAF1044100.1"/>
    </source>
</evidence>
<dbReference type="Pfam" id="PF16074">
    <property type="entry name" value="PilW"/>
    <property type="match status" value="1"/>
</dbReference>
<dbReference type="EMBL" id="WNDX01000048">
    <property type="protein sequence ID" value="KAF1044100.1"/>
    <property type="molecule type" value="Genomic_DNA"/>
</dbReference>
<organism evidence="1 2">
    <name type="scientific">Herbaspirillum frisingense</name>
    <dbReference type="NCBI Taxonomy" id="92645"/>
    <lineage>
        <taxon>Bacteria</taxon>
        <taxon>Pseudomonadati</taxon>
        <taxon>Pseudomonadota</taxon>
        <taxon>Betaproteobacteria</taxon>
        <taxon>Burkholderiales</taxon>
        <taxon>Oxalobacteraceae</taxon>
        <taxon>Herbaspirillum</taxon>
    </lineage>
</organism>
<evidence type="ECO:0000313" key="2">
    <source>
        <dbReference type="Proteomes" id="UP000462435"/>
    </source>
</evidence>
<dbReference type="Proteomes" id="UP000462435">
    <property type="component" value="Unassembled WGS sequence"/>
</dbReference>
<name>A0A7V8FX57_9BURK</name>
<evidence type="ECO:0008006" key="3">
    <source>
        <dbReference type="Google" id="ProtNLM"/>
    </source>
</evidence>
<gene>
    <name evidence="1" type="ORF">GAK35_01888</name>
</gene>
<dbReference type="GO" id="GO:0043683">
    <property type="term" value="P:type IV pilus assembly"/>
    <property type="evidence" value="ECO:0007669"/>
    <property type="project" value="InterPro"/>
</dbReference>
<accession>A0A7V8FX57</accession>